<proteinExistence type="inferred from homology"/>
<evidence type="ECO:0000313" key="8">
    <source>
        <dbReference type="EMBL" id="KAL3100105.1"/>
    </source>
</evidence>
<dbReference type="InterPro" id="IPR008991">
    <property type="entry name" value="Translation_prot_SH3-like_sf"/>
</dbReference>
<dbReference type="GO" id="GO:1990904">
    <property type="term" value="C:ribonucleoprotein complex"/>
    <property type="evidence" value="ECO:0007669"/>
    <property type="project" value="UniProtKB-KW"/>
</dbReference>
<dbReference type="InterPro" id="IPR041988">
    <property type="entry name" value="Ribosomal_uL24_KOW"/>
</dbReference>
<dbReference type="CDD" id="cd06089">
    <property type="entry name" value="KOW_RPL26"/>
    <property type="match status" value="1"/>
</dbReference>
<comment type="caution">
    <text evidence="8">The sequence shown here is derived from an EMBL/GenBank/DDBJ whole genome shotgun (WGS) entry which is preliminary data.</text>
</comment>
<comment type="similarity">
    <text evidence="1">Belongs to the universal ribosomal protein uL24 family.</text>
</comment>
<feature type="domain" description="KOW" evidence="7">
    <location>
        <begin position="94"/>
        <end position="121"/>
    </location>
</feature>
<evidence type="ECO:0000256" key="2">
    <source>
        <dbReference type="ARBA" id="ARBA00022980"/>
    </source>
</evidence>
<feature type="region of interest" description="Disordered" evidence="6">
    <location>
        <begin position="435"/>
        <end position="460"/>
    </location>
</feature>
<feature type="compositionally biased region" description="Basic and acidic residues" evidence="6">
    <location>
        <begin position="436"/>
        <end position="446"/>
    </location>
</feature>
<dbReference type="Gene3D" id="3.30.420.40">
    <property type="match status" value="1"/>
</dbReference>
<dbReference type="PANTHER" id="PTHR12903">
    <property type="entry name" value="MITOCHONDRIAL RIBOSOMAL PROTEIN L24"/>
    <property type="match status" value="1"/>
</dbReference>
<gene>
    <name evidence="8" type="ORF">niasHS_000716</name>
</gene>
<dbReference type="InterPro" id="IPR003256">
    <property type="entry name" value="Ribosomal_uL24"/>
</dbReference>
<evidence type="ECO:0000256" key="5">
    <source>
        <dbReference type="ARBA" id="ARBA00035357"/>
    </source>
</evidence>
<evidence type="ECO:0000256" key="3">
    <source>
        <dbReference type="ARBA" id="ARBA00023274"/>
    </source>
</evidence>
<accession>A0ABD2KBS1</accession>
<dbReference type="EMBL" id="JBICCN010000036">
    <property type="protein sequence ID" value="KAL3100105.1"/>
    <property type="molecule type" value="Genomic_DNA"/>
</dbReference>
<dbReference type="Proteomes" id="UP001620645">
    <property type="component" value="Unassembled WGS sequence"/>
</dbReference>
<keyword evidence="2" id="KW-0689">Ribosomal protein</keyword>
<protein>
    <recommendedName>
        <fullName evidence="4">Large ribosomal subunit protein uL24m</fullName>
    </recommendedName>
    <alternativeName>
        <fullName evidence="5">39S ribosomal protein L24, mitochondrial</fullName>
    </alternativeName>
</protein>
<dbReference type="InterPro" id="IPR005824">
    <property type="entry name" value="KOW"/>
</dbReference>
<dbReference type="Pfam" id="PF00467">
    <property type="entry name" value="KOW"/>
    <property type="match status" value="1"/>
</dbReference>
<name>A0ABD2KBS1_HETSC</name>
<evidence type="ECO:0000256" key="1">
    <source>
        <dbReference type="ARBA" id="ARBA00010618"/>
    </source>
</evidence>
<dbReference type="InterPro" id="IPR014722">
    <property type="entry name" value="Rib_uL2_dom2"/>
</dbReference>
<evidence type="ECO:0000256" key="6">
    <source>
        <dbReference type="SAM" id="MobiDB-lite"/>
    </source>
</evidence>
<sequence length="460" mass="52649">MRLTCQAMVRKLHAELDYARHFPKAYLDKAQRHVPMKVYDNRFGAPPVIRWAIRPDDWAMRTKRPWEYGETTVFHEILPKKWNKLPTIPAQNWTIFPGDTVQVMVGKHKGRKSNVSHVIKESNAVFVEGLHTKLVDKFNKGRMKEMGIGDVFFDQWEEQPLFLHKGEVELVDPSDGEPCTAKWVLNDSKTEYQRISSRTGFLIPLPSRAFTTYDYVAPETYLEVPGKDTPAEAVLKRTYMPKLSTFEQEIEEQMKLEKRPEGETMPTYCPNEFYVLADSAGGSPGECLDKLARELGLAPYKGSFAAQMEQMAKKCPPDEVGRFALPSWSFGDQMDFNEVKGRYLSLLHRRKEWRNGGTELAVWCAGIQHTVTELICHLLAPTLAFFCRNEFTKPMLFGGRRRRCRQRTLSDARQRNRCPTKLCPSDCVAAGIVHGQRSDGGMDRRRNIGTPKGKGRSGRE</sequence>
<dbReference type="SUPFAM" id="SSF50104">
    <property type="entry name" value="Translation proteins SH3-like domain"/>
    <property type="match status" value="1"/>
</dbReference>
<organism evidence="8 9">
    <name type="scientific">Heterodera schachtii</name>
    <name type="common">Sugarbeet cyst nematode worm</name>
    <name type="synonym">Tylenchus schachtii</name>
    <dbReference type="NCBI Taxonomy" id="97005"/>
    <lineage>
        <taxon>Eukaryota</taxon>
        <taxon>Metazoa</taxon>
        <taxon>Ecdysozoa</taxon>
        <taxon>Nematoda</taxon>
        <taxon>Chromadorea</taxon>
        <taxon>Rhabditida</taxon>
        <taxon>Tylenchina</taxon>
        <taxon>Tylenchomorpha</taxon>
        <taxon>Tylenchoidea</taxon>
        <taxon>Heteroderidae</taxon>
        <taxon>Heteroderinae</taxon>
        <taxon>Heterodera</taxon>
    </lineage>
</organism>
<evidence type="ECO:0000256" key="4">
    <source>
        <dbReference type="ARBA" id="ARBA00035283"/>
    </source>
</evidence>
<dbReference type="SMART" id="SM00739">
    <property type="entry name" value="KOW"/>
    <property type="match status" value="1"/>
</dbReference>
<dbReference type="AlphaFoldDB" id="A0ABD2KBS1"/>
<keyword evidence="3" id="KW-0687">Ribonucleoprotein</keyword>
<evidence type="ECO:0000313" key="9">
    <source>
        <dbReference type="Proteomes" id="UP001620645"/>
    </source>
</evidence>
<keyword evidence="9" id="KW-1185">Reference proteome</keyword>
<dbReference type="GO" id="GO:0005840">
    <property type="term" value="C:ribosome"/>
    <property type="evidence" value="ECO:0007669"/>
    <property type="project" value="UniProtKB-KW"/>
</dbReference>
<evidence type="ECO:0000259" key="7">
    <source>
        <dbReference type="SMART" id="SM00739"/>
    </source>
</evidence>
<reference evidence="8 9" key="1">
    <citation type="submission" date="2024-10" db="EMBL/GenBank/DDBJ databases">
        <authorList>
            <person name="Kim D."/>
        </authorList>
    </citation>
    <scope>NUCLEOTIDE SEQUENCE [LARGE SCALE GENOMIC DNA]</scope>
    <source>
        <strain evidence="8">Taebaek</strain>
    </source>
</reference>
<dbReference type="Gene3D" id="2.30.30.30">
    <property type="match status" value="1"/>
</dbReference>